<evidence type="ECO:0000313" key="1">
    <source>
        <dbReference type="EMBL" id="KLU86285.1"/>
    </source>
</evidence>
<dbReference type="OrthoDB" id="167398at2759"/>
<accession>A0A0H2TQ59</accession>
<organism evidence="1">
    <name type="scientific">Magnaporthiopsis poae (strain ATCC 64411 / 73-15)</name>
    <name type="common">Kentucky bluegrass fungus</name>
    <name type="synonym">Magnaporthe poae</name>
    <dbReference type="NCBI Taxonomy" id="644358"/>
    <lineage>
        <taxon>Eukaryota</taxon>
        <taxon>Fungi</taxon>
        <taxon>Dikarya</taxon>
        <taxon>Ascomycota</taxon>
        <taxon>Pezizomycotina</taxon>
        <taxon>Sordariomycetes</taxon>
        <taxon>Sordariomycetidae</taxon>
        <taxon>Magnaporthales</taxon>
        <taxon>Magnaporthaceae</taxon>
        <taxon>Magnaporthiopsis</taxon>
    </lineage>
</organism>
<reference evidence="1" key="2">
    <citation type="submission" date="2011-03" db="EMBL/GenBank/DDBJ databases">
        <title>Annotation of Magnaporthe poae ATCC 64411.</title>
        <authorList>
            <person name="Ma L.-J."/>
            <person name="Dead R."/>
            <person name="Young S.K."/>
            <person name="Zeng Q."/>
            <person name="Gargeya S."/>
            <person name="Fitzgerald M."/>
            <person name="Haas B."/>
            <person name="Abouelleil A."/>
            <person name="Alvarado L."/>
            <person name="Arachchi H.M."/>
            <person name="Berlin A."/>
            <person name="Brown A."/>
            <person name="Chapman S.B."/>
            <person name="Chen Z."/>
            <person name="Dunbar C."/>
            <person name="Freedman E."/>
            <person name="Gearin G."/>
            <person name="Gellesch M."/>
            <person name="Goldberg J."/>
            <person name="Griggs A."/>
            <person name="Gujja S."/>
            <person name="Heiman D."/>
            <person name="Howarth C."/>
            <person name="Larson L."/>
            <person name="Lui A."/>
            <person name="MacDonald P.J.P."/>
            <person name="Mehta T."/>
            <person name="Montmayeur A."/>
            <person name="Murphy C."/>
            <person name="Neiman D."/>
            <person name="Pearson M."/>
            <person name="Priest M."/>
            <person name="Roberts A."/>
            <person name="Saif S."/>
            <person name="Shea T."/>
            <person name="Shenoy N."/>
            <person name="Sisk P."/>
            <person name="Stolte C."/>
            <person name="Sykes S."/>
            <person name="Yandava C."/>
            <person name="Wortman J."/>
            <person name="Nusbaum C."/>
            <person name="Birren B."/>
        </authorList>
    </citation>
    <scope>NUCLEOTIDE SEQUENCE</scope>
    <source>
        <strain evidence="1">ATCC 64411</strain>
    </source>
</reference>
<evidence type="ECO:0008006" key="2">
    <source>
        <dbReference type="Google" id="ProtNLM"/>
    </source>
</evidence>
<protein>
    <recommendedName>
        <fullName evidence="2">Ferric reductase NAD binding domain-containing protein</fullName>
    </recommendedName>
</protein>
<reference evidence="1" key="1">
    <citation type="submission" date="2010-05" db="EMBL/GenBank/DDBJ databases">
        <title>The Genome Sequence of Magnaporthe poae strain ATCC 64411.</title>
        <authorList>
            <consortium name="The Broad Institute Genome Sequencing Platform"/>
            <consortium name="Broad Institute Genome Sequencing Center for Infectious Disease"/>
            <person name="Ma L.-J."/>
            <person name="Dead R."/>
            <person name="Young S."/>
            <person name="Zeng Q."/>
            <person name="Koehrsen M."/>
            <person name="Alvarado L."/>
            <person name="Berlin A."/>
            <person name="Chapman S.B."/>
            <person name="Chen Z."/>
            <person name="Freedman E."/>
            <person name="Gellesch M."/>
            <person name="Goldberg J."/>
            <person name="Griggs A."/>
            <person name="Gujja S."/>
            <person name="Heilman E.R."/>
            <person name="Heiman D."/>
            <person name="Hepburn T."/>
            <person name="Howarth C."/>
            <person name="Jen D."/>
            <person name="Larson L."/>
            <person name="Mehta T."/>
            <person name="Neiman D."/>
            <person name="Pearson M."/>
            <person name="Roberts A."/>
            <person name="Saif S."/>
            <person name="Shea T."/>
            <person name="Shenoy N."/>
            <person name="Sisk P."/>
            <person name="Stolte C."/>
            <person name="Sykes S."/>
            <person name="Walk T."/>
            <person name="White J."/>
            <person name="Yandava C."/>
            <person name="Haas B."/>
            <person name="Nusbaum C."/>
            <person name="Birren B."/>
        </authorList>
    </citation>
    <scope>NUCLEOTIDE SEQUENCE</scope>
    <source>
        <strain evidence="1">ATCC 64411</strain>
    </source>
</reference>
<sequence>VYRWLLEQHRTPQHPASPITGLLNPTQFGRPDFVRILDRHYDDMLRYKTAAVARGDLGADDDLKVGVFFCGTPVVGEVLADRCAALTARGRDDGSRIEYHFMIEVFN</sequence>
<proteinExistence type="predicted"/>
<dbReference type="InterPro" id="IPR039261">
    <property type="entry name" value="FNR_nucleotide-bd"/>
</dbReference>
<gene>
    <name evidence="1" type="ORF">MAPG_05301</name>
</gene>
<feature type="non-terminal residue" evidence="1">
    <location>
        <position position="1"/>
    </location>
</feature>
<dbReference type="AlphaFoldDB" id="A0A0H2TQ59"/>
<dbReference type="EMBL" id="GL876969">
    <property type="protein sequence ID" value="KLU86285.1"/>
    <property type="molecule type" value="Genomic_DNA"/>
</dbReference>
<dbReference type="Gene3D" id="3.40.50.80">
    <property type="entry name" value="Nucleotide-binding domain of ferredoxin-NADP reductase (FNR) module"/>
    <property type="match status" value="1"/>
</dbReference>
<dbReference type="VEuPathDB" id="FungiDB:MAPG_05301"/>
<name>A0A0H2TQ59_MAGP6</name>